<dbReference type="PANTHER" id="PTHR10612">
    <property type="entry name" value="APOLIPOPROTEIN D"/>
    <property type="match status" value="1"/>
</dbReference>
<dbReference type="PRINTS" id="PR02058">
    <property type="entry name" value="APODVERTBRTE"/>
</dbReference>
<dbReference type="GeneTree" id="ENSGT00510000046981"/>
<dbReference type="OMA" id="GECIQAN"/>
<evidence type="ECO:0000256" key="6">
    <source>
        <dbReference type="ARBA" id="ARBA00022729"/>
    </source>
</evidence>
<dbReference type="GO" id="GO:0008289">
    <property type="term" value="F:lipid binding"/>
    <property type="evidence" value="ECO:0007669"/>
    <property type="project" value="UniProtKB-KW"/>
</dbReference>
<keyword evidence="10" id="KW-0873">Pyrrolidone carboxylic acid</keyword>
<dbReference type="GO" id="GO:0006869">
    <property type="term" value="P:lipid transport"/>
    <property type="evidence" value="ECO:0007669"/>
    <property type="project" value="InterPro"/>
</dbReference>
<dbReference type="InterPro" id="IPR002969">
    <property type="entry name" value="ApolipopD"/>
</dbReference>
<keyword evidence="9" id="KW-0325">Glycoprotein</keyword>
<dbReference type="Proteomes" id="UP000018468">
    <property type="component" value="Linkage group LG14"/>
</dbReference>
<proteinExistence type="inferred from homology"/>
<dbReference type="PRINTS" id="PR01219">
    <property type="entry name" value="APOLIPOPROTD"/>
</dbReference>
<comment type="subcellular location">
    <subcellularLocation>
        <location evidence="1">Secreted</location>
    </subcellularLocation>
</comment>
<dbReference type="SMR" id="W5MJK5"/>
<evidence type="ECO:0000256" key="4">
    <source>
        <dbReference type="ARBA" id="ARBA00022448"/>
    </source>
</evidence>
<dbReference type="Bgee" id="ENSLOCG00000007072">
    <property type="expression patterns" value="Expressed in bone element and 13 other cell types or tissues"/>
</dbReference>
<dbReference type="GO" id="GO:0042246">
    <property type="term" value="P:tissue regeneration"/>
    <property type="evidence" value="ECO:0007669"/>
    <property type="project" value="InterPro"/>
</dbReference>
<dbReference type="InterPro" id="IPR026222">
    <property type="entry name" value="ApoD_vertbrte"/>
</dbReference>
<evidence type="ECO:0000256" key="11">
    <source>
        <dbReference type="PIRNR" id="PIRNR036893"/>
    </source>
</evidence>
<evidence type="ECO:0000256" key="5">
    <source>
        <dbReference type="ARBA" id="ARBA00022525"/>
    </source>
</evidence>
<dbReference type="PANTHER" id="PTHR10612:SF34">
    <property type="entry name" value="APOLIPOPROTEIN D"/>
    <property type="match status" value="1"/>
</dbReference>
<feature type="chain" id="PRO_5013436183" description="Apolipoprotein D" evidence="11">
    <location>
        <begin position="22"/>
        <end position="189"/>
    </location>
</feature>
<evidence type="ECO:0000256" key="1">
    <source>
        <dbReference type="ARBA" id="ARBA00004613"/>
    </source>
</evidence>
<dbReference type="InterPro" id="IPR022272">
    <property type="entry name" value="Lipocalin_CS"/>
</dbReference>
<evidence type="ECO:0000256" key="9">
    <source>
        <dbReference type="ARBA" id="ARBA00023180"/>
    </source>
</evidence>
<dbReference type="SUPFAM" id="SSF50814">
    <property type="entry name" value="Lipocalins"/>
    <property type="match status" value="1"/>
</dbReference>
<evidence type="ECO:0000313" key="14">
    <source>
        <dbReference type="Proteomes" id="UP000018468"/>
    </source>
</evidence>
<dbReference type="PIRSF" id="PIRSF036893">
    <property type="entry name" value="Lipocalin_ApoD"/>
    <property type="match status" value="1"/>
</dbReference>
<evidence type="ECO:0000313" key="13">
    <source>
        <dbReference type="Ensembl" id="ENSLOCP00000008564.1"/>
    </source>
</evidence>
<dbReference type="PROSITE" id="PS00213">
    <property type="entry name" value="LIPOCALIN"/>
    <property type="match status" value="1"/>
</dbReference>
<feature type="signal peptide" evidence="11">
    <location>
        <begin position="1"/>
        <end position="21"/>
    </location>
</feature>
<evidence type="ECO:0000259" key="12">
    <source>
        <dbReference type="Pfam" id="PF08212"/>
    </source>
</evidence>
<dbReference type="FunFam" id="2.40.128.20:FF:000003">
    <property type="entry name" value="Apolipoprotein D"/>
    <property type="match status" value="1"/>
</dbReference>
<evidence type="ECO:0000256" key="7">
    <source>
        <dbReference type="ARBA" id="ARBA00023121"/>
    </source>
</evidence>
<dbReference type="InParanoid" id="W5MJK5"/>
<dbReference type="GO" id="GO:0007420">
    <property type="term" value="P:brain development"/>
    <property type="evidence" value="ECO:0007669"/>
    <property type="project" value="InterPro"/>
</dbReference>
<dbReference type="CDD" id="cd19437">
    <property type="entry name" value="lipocalin_apoD-like"/>
    <property type="match status" value="1"/>
</dbReference>
<dbReference type="HOGENOM" id="CLU_068449_2_1_1"/>
<accession>W5MJK5</accession>
<dbReference type="InterPro" id="IPR022271">
    <property type="entry name" value="Lipocalin_ApoD"/>
</dbReference>
<keyword evidence="6 11" id="KW-0732">Signal</keyword>
<dbReference type="STRING" id="7918.ENSLOCP00000008564"/>
<keyword evidence="14" id="KW-1185">Reference proteome</keyword>
<dbReference type="eggNOG" id="KOG4824">
    <property type="taxonomic scope" value="Eukaryota"/>
</dbReference>
<keyword evidence="8" id="KW-1015">Disulfide bond</keyword>
<dbReference type="GO" id="GO:0006629">
    <property type="term" value="P:lipid metabolic process"/>
    <property type="evidence" value="ECO:0000318"/>
    <property type="project" value="GO_Central"/>
</dbReference>
<keyword evidence="5" id="KW-0964">Secreted</keyword>
<evidence type="ECO:0000256" key="3">
    <source>
        <dbReference type="ARBA" id="ARBA00019890"/>
    </source>
</evidence>
<dbReference type="Pfam" id="PF08212">
    <property type="entry name" value="Lipocalin_2"/>
    <property type="match status" value="1"/>
</dbReference>
<dbReference type="InterPro" id="IPR012674">
    <property type="entry name" value="Calycin"/>
</dbReference>
<dbReference type="FunCoup" id="W5MJK5">
    <property type="interactions" value="94"/>
</dbReference>
<keyword evidence="4" id="KW-0813">Transport</keyword>
<evidence type="ECO:0000256" key="10">
    <source>
        <dbReference type="ARBA" id="ARBA00023283"/>
    </source>
</evidence>
<evidence type="ECO:0000256" key="2">
    <source>
        <dbReference type="ARBA" id="ARBA00006889"/>
    </source>
</evidence>
<dbReference type="EMBL" id="AHAT01015256">
    <property type="status" value="NOT_ANNOTATED_CDS"/>
    <property type="molecule type" value="Genomic_DNA"/>
</dbReference>
<reference evidence="14" key="1">
    <citation type="submission" date="2011-12" db="EMBL/GenBank/DDBJ databases">
        <title>The Draft Genome of Lepisosteus oculatus.</title>
        <authorList>
            <consortium name="The Broad Institute Genome Assembly &amp; Analysis Group"/>
            <consortium name="Computational R&amp;D Group"/>
            <consortium name="and Sequencing Platform"/>
            <person name="Di Palma F."/>
            <person name="Alfoldi J."/>
            <person name="Johnson J."/>
            <person name="Berlin A."/>
            <person name="Gnerre S."/>
            <person name="Jaffe D."/>
            <person name="MacCallum I."/>
            <person name="Young S."/>
            <person name="Walker B.J."/>
            <person name="Lander E.S."/>
            <person name="Lindblad-Toh K."/>
        </authorList>
    </citation>
    <scope>NUCLEOTIDE SEQUENCE [LARGE SCALE GENOMIC DNA]</scope>
</reference>
<reference evidence="13" key="2">
    <citation type="submission" date="2025-08" db="UniProtKB">
        <authorList>
            <consortium name="Ensembl"/>
        </authorList>
    </citation>
    <scope>IDENTIFICATION</scope>
</reference>
<dbReference type="Ensembl" id="ENSLOCT00000008574.1">
    <property type="protein sequence ID" value="ENSLOCP00000008564.1"/>
    <property type="gene ID" value="ENSLOCG00000007072.1"/>
</dbReference>
<reference evidence="13" key="3">
    <citation type="submission" date="2025-09" db="UniProtKB">
        <authorList>
            <consortium name="Ensembl"/>
        </authorList>
    </citation>
    <scope>IDENTIFICATION</scope>
</reference>
<keyword evidence="7" id="KW-0446">Lipid-binding</keyword>
<comment type="similarity">
    <text evidence="2 11">Belongs to the calycin superfamily. Lipocalin family.</text>
</comment>
<protein>
    <recommendedName>
        <fullName evidence="3">Apolipoprotein D</fullName>
    </recommendedName>
</protein>
<evidence type="ECO:0000256" key="8">
    <source>
        <dbReference type="ARBA" id="ARBA00023157"/>
    </source>
</evidence>
<dbReference type="GO" id="GO:0005576">
    <property type="term" value="C:extracellular region"/>
    <property type="evidence" value="ECO:0007669"/>
    <property type="project" value="UniProtKB-SubCell"/>
</dbReference>
<dbReference type="InterPro" id="IPR000566">
    <property type="entry name" value="Lipocln_cytosolic_FA-bd_dom"/>
</dbReference>
<organism evidence="13 14">
    <name type="scientific">Lepisosteus oculatus</name>
    <name type="common">Spotted gar</name>
    <dbReference type="NCBI Taxonomy" id="7918"/>
    <lineage>
        <taxon>Eukaryota</taxon>
        <taxon>Metazoa</taxon>
        <taxon>Chordata</taxon>
        <taxon>Craniata</taxon>
        <taxon>Vertebrata</taxon>
        <taxon>Euteleostomi</taxon>
        <taxon>Actinopterygii</taxon>
        <taxon>Neopterygii</taxon>
        <taxon>Holostei</taxon>
        <taxon>Semionotiformes</taxon>
        <taxon>Lepisosteidae</taxon>
        <taxon>Lepisosteus</taxon>
    </lineage>
</organism>
<dbReference type="GO" id="GO:0000302">
    <property type="term" value="P:response to reactive oxygen species"/>
    <property type="evidence" value="ECO:0000318"/>
    <property type="project" value="GO_Central"/>
</dbReference>
<sequence>VDMKALLVLFLTLVSVSVTRSQTFHWGSCPDPPVQKDFNLQKYLGRWYEIEKLPASFEKGICIQANYSLRADGKVKVLNEELIDGKINSIEGSAVVKDANEPAKLGVSFFFFQPYSPYWVLSTDYDNIALVYSCSGVKSLFHFDLAWILARSRTLPAETIAAAKAHFTSHNIDISKMTATVQEGCTNKS</sequence>
<feature type="domain" description="Lipocalin/cytosolic fatty-acid binding" evidence="12">
    <location>
        <begin position="39"/>
        <end position="181"/>
    </location>
</feature>
<dbReference type="GO" id="GO:0005737">
    <property type="term" value="C:cytoplasm"/>
    <property type="evidence" value="ECO:0000318"/>
    <property type="project" value="GO_Central"/>
</dbReference>
<dbReference type="Gene3D" id="2.40.128.20">
    <property type="match status" value="1"/>
</dbReference>
<dbReference type="AlphaFoldDB" id="W5MJK5"/>
<name>W5MJK5_LEPOC</name>